<feature type="chain" id="PRO_5045576326" evidence="1">
    <location>
        <begin position="26"/>
        <end position="178"/>
    </location>
</feature>
<sequence length="178" mass="18697">MFRSFAAGLGLFVSAAALAPVPAFADPEAAFFNNVVGRWTGAGEIVAGKYKGTRFSCDLAGNVPSTDVGMALDGSCRVGLFSQRMSAEINRRDGRLVGAFLDGAEGAGLDIVSGQLDGERMVFGLDRKQLNGAMVARLEGTDTMNVTVSVRVGEELVPVIGMNLKRDGAPVRQTALRN</sequence>
<gene>
    <name evidence="2" type="ORF">ACFSKQ_13950</name>
</gene>
<reference evidence="3" key="1">
    <citation type="journal article" date="2019" name="Int. J. Syst. Evol. Microbiol.">
        <title>The Global Catalogue of Microorganisms (GCM) 10K type strain sequencing project: providing services to taxonomists for standard genome sequencing and annotation.</title>
        <authorList>
            <consortium name="The Broad Institute Genomics Platform"/>
            <consortium name="The Broad Institute Genome Sequencing Center for Infectious Disease"/>
            <person name="Wu L."/>
            <person name="Ma J."/>
        </authorList>
    </citation>
    <scope>NUCLEOTIDE SEQUENCE [LARGE SCALE GENOMIC DNA]</scope>
    <source>
        <strain evidence="3">ZS-35-S2</strain>
    </source>
</reference>
<comment type="caution">
    <text evidence="2">The sequence shown here is derived from an EMBL/GenBank/DDBJ whole genome shotgun (WGS) entry which is preliminary data.</text>
</comment>
<name>A0ABW5CMK5_9HYPH</name>
<evidence type="ECO:0000256" key="1">
    <source>
        <dbReference type="SAM" id="SignalP"/>
    </source>
</evidence>
<keyword evidence="1" id="KW-0732">Signal</keyword>
<keyword evidence="3" id="KW-1185">Reference proteome</keyword>
<accession>A0ABW5CMK5</accession>
<evidence type="ECO:0000313" key="3">
    <source>
        <dbReference type="Proteomes" id="UP001597371"/>
    </source>
</evidence>
<evidence type="ECO:0000313" key="2">
    <source>
        <dbReference type="EMBL" id="MFD2238554.1"/>
    </source>
</evidence>
<organism evidence="2 3">
    <name type="scientific">Aureimonas populi</name>
    <dbReference type="NCBI Taxonomy" id="1701758"/>
    <lineage>
        <taxon>Bacteria</taxon>
        <taxon>Pseudomonadati</taxon>
        <taxon>Pseudomonadota</taxon>
        <taxon>Alphaproteobacteria</taxon>
        <taxon>Hyphomicrobiales</taxon>
        <taxon>Aurantimonadaceae</taxon>
        <taxon>Aureimonas</taxon>
    </lineage>
</organism>
<feature type="signal peptide" evidence="1">
    <location>
        <begin position="1"/>
        <end position="25"/>
    </location>
</feature>
<dbReference type="RefSeq" id="WP_209736567.1">
    <property type="nucleotide sequence ID" value="NZ_CP072611.1"/>
</dbReference>
<dbReference type="Proteomes" id="UP001597371">
    <property type="component" value="Unassembled WGS sequence"/>
</dbReference>
<proteinExistence type="predicted"/>
<protein>
    <submittedName>
        <fullName evidence="2">Uncharacterized protein</fullName>
    </submittedName>
</protein>
<dbReference type="EMBL" id="JBHUIJ010000019">
    <property type="protein sequence ID" value="MFD2238554.1"/>
    <property type="molecule type" value="Genomic_DNA"/>
</dbReference>